<feature type="domain" description="SH3b" evidence="4">
    <location>
        <begin position="193"/>
        <end position="255"/>
    </location>
</feature>
<evidence type="ECO:0000256" key="3">
    <source>
        <dbReference type="SAM" id="SignalP"/>
    </source>
</evidence>
<evidence type="ECO:0000313" key="5">
    <source>
        <dbReference type="EMBL" id="GKH71657.1"/>
    </source>
</evidence>
<evidence type="ECO:0000313" key="6">
    <source>
        <dbReference type="EMBL" id="MTV00397.1"/>
    </source>
</evidence>
<evidence type="ECO:0000256" key="2">
    <source>
        <dbReference type="SAM" id="Phobius"/>
    </source>
</evidence>
<dbReference type="InterPro" id="IPR003646">
    <property type="entry name" value="SH3-like_bac-type"/>
</dbReference>
<comment type="caution">
    <text evidence="6">The sequence shown here is derived from an EMBL/GenBank/DDBJ whole genome shotgun (WGS) entry which is preliminary data.</text>
</comment>
<dbReference type="SMART" id="SM00028">
    <property type="entry name" value="TPR"/>
    <property type="match status" value="1"/>
</dbReference>
<dbReference type="PROSITE" id="PS51781">
    <property type="entry name" value="SH3B"/>
    <property type="match status" value="1"/>
</dbReference>
<dbReference type="Proteomes" id="UP000482671">
    <property type="component" value="Unassembled WGS sequence"/>
</dbReference>
<reference evidence="6 7" key="1">
    <citation type="journal article" date="2019" name="Nat. Med.">
        <title>A library of human gut bacterial isolates paired with longitudinal multiomics data enables mechanistic microbiome research.</title>
        <authorList>
            <person name="Poyet M."/>
            <person name="Groussin M."/>
            <person name="Gibbons S.M."/>
            <person name="Avila-Pacheco J."/>
            <person name="Jiang X."/>
            <person name="Kearney S.M."/>
            <person name="Perrotta A.R."/>
            <person name="Berdy B."/>
            <person name="Zhao S."/>
            <person name="Lieberman T.D."/>
            <person name="Swanson P.K."/>
            <person name="Smith M."/>
            <person name="Roesemann S."/>
            <person name="Alexander J.E."/>
            <person name="Rich S.A."/>
            <person name="Livny J."/>
            <person name="Vlamakis H."/>
            <person name="Clish C."/>
            <person name="Bullock K."/>
            <person name="Deik A."/>
            <person name="Scott J."/>
            <person name="Pierce K.A."/>
            <person name="Xavier R.J."/>
            <person name="Alm E.J."/>
        </authorList>
    </citation>
    <scope>NUCLEOTIDE SEQUENCE [LARGE SCALE GENOMIC DNA]</scope>
    <source>
        <strain evidence="6 7">BIOML-A11</strain>
    </source>
</reference>
<dbReference type="Proteomes" id="UP001055114">
    <property type="component" value="Unassembled WGS sequence"/>
</dbReference>
<dbReference type="Gene3D" id="2.30.30.40">
    <property type="entry name" value="SH3 Domains"/>
    <property type="match status" value="1"/>
</dbReference>
<dbReference type="InterPro" id="IPR019734">
    <property type="entry name" value="TPR_rpt"/>
</dbReference>
<feature type="repeat" description="TPR" evidence="1">
    <location>
        <begin position="60"/>
        <end position="93"/>
    </location>
</feature>
<feature type="transmembrane region" description="Helical" evidence="2">
    <location>
        <begin position="135"/>
        <end position="155"/>
    </location>
</feature>
<keyword evidence="2" id="KW-0472">Membrane</keyword>
<keyword evidence="1" id="KW-0802">TPR repeat</keyword>
<dbReference type="Gene3D" id="1.25.40.10">
    <property type="entry name" value="Tetratricopeptide repeat domain"/>
    <property type="match status" value="1"/>
</dbReference>
<dbReference type="Pfam" id="PF00515">
    <property type="entry name" value="TPR_1"/>
    <property type="match status" value="1"/>
</dbReference>
<protein>
    <submittedName>
        <fullName evidence="6">Tetratricopeptide repeat protein</fullName>
    </submittedName>
</protein>
<evidence type="ECO:0000313" key="7">
    <source>
        <dbReference type="Proteomes" id="UP000482671"/>
    </source>
</evidence>
<dbReference type="EMBL" id="BQNZ01000001">
    <property type="protein sequence ID" value="GKH71657.1"/>
    <property type="molecule type" value="Genomic_DNA"/>
</dbReference>
<keyword evidence="2" id="KW-1133">Transmembrane helix</keyword>
<feature type="signal peptide" evidence="3">
    <location>
        <begin position="1"/>
        <end position="25"/>
    </location>
</feature>
<evidence type="ECO:0000256" key="1">
    <source>
        <dbReference type="PROSITE-ProRule" id="PRU00339"/>
    </source>
</evidence>
<feature type="transmembrane region" description="Helical" evidence="2">
    <location>
        <begin position="164"/>
        <end position="183"/>
    </location>
</feature>
<reference evidence="5" key="2">
    <citation type="submission" date="2022-01" db="EMBL/GenBank/DDBJ databases">
        <title>Novel bile acid biosynthetic pathways are enriched in the microbiome of centenarians.</title>
        <authorList>
            <person name="Sato Y."/>
            <person name="Atarashi K."/>
            <person name="Plichta R.D."/>
            <person name="Arai Y."/>
            <person name="Sasajima S."/>
            <person name="Kearney M.S."/>
            <person name="Suda W."/>
            <person name="Takeshita K."/>
            <person name="Sasaki T."/>
            <person name="Okamoto S."/>
            <person name="Skelly N.A."/>
            <person name="Okamura Y."/>
            <person name="Vlamakis H."/>
            <person name="Li Y."/>
            <person name="Tanoue T."/>
            <person name="Takei H."/>
            <person name="Nittono H."/>
            <person name="Narushima S."/>
            <person name="Irie J."/>
            <person name="Itoh H."/>
            <person name="Moriya K."/>
            <person name="Sugiura Y."/>
            <person name="Suematsu M."/>
            <person name="Moritoki N."/>
            <person name="Shibata S."/>
            <person name="Littman R.D."/>
            <person name="Fischbach A.M."/>
            <person name="Uwamino Y."/>
            <person name="Inoue T."/>
            <person name="Honda A."/>
            <person name="Hattori M."/>
            <person name="Murai T."/>
            <person name="Xavier J.R."/>
            <person name="Hirose N."/>
            <person name="Honda K."/>
        </authorList>
    </citation>
    <scope>NUCLEOTIDE SEQUENCE</scope>
    <source>
        <strain evidence="5">CE91-St3</strain>
    </source>
</reference>
<dbReference type="SUPFAM" id="SSF48452">
    <property type="entry name" value="TPR-like"/>
    <property type="match status" value="1"/>
</dbReference>
<proteinExistence type="predicted"/>
<dbReference type="RefSeq" id="WP_005648908.1">
    <property type="nucleotide sequence ID" value="NZ_BAABYG010000001.1"/>
</dbReference>
<name>A0A355VJA8_9BACT</name>
<dbReference type="OrthoDB" id="9776208at2"/>
<sequence>MKMNINMKKIVFFLLVQFVTLGAFAQEATIKEAEVAYTKEDYGKAIELYEGLLKTHGESAEIYYNLGNAYYKENKIAPAILNYERALLLDPGDGDIRFNLQLARQKSVDKIEPVGDFFLHRWFDKVQNMGAADSWAQIGIVCFILFIGCLILFFFSKWIHLKKIGFYLGLVFLVLVIFANIFAGNQKDELINRKSAIVFAPTVTVKSSPDASGTDLFILHEGTKVSIKSKLGDWNEIEMEDGNVGWMPSKDMEII</sequence>
<feature type="chain" id="PRO_5042356071" evidence="3">
    <location>
        <begin position="26"/>
        <end position="255"/>
    </location>
</feature>
<dbReference type="AlphaFoldDB" id="A0A355VJA8"/>
<dbReference type="EMBL" id="WNDD01000001">
    <property type="protein sequence ID" value="MTV00397.1"/>
    <property type="molecule type" value="Genomic_DNA"/>
</dbReference>
<organism evidence="6 7">
    <name type="scientific">Parabacteroides merdae</name>
    <dbReference type="NCBI Taxonomy" id="46503"/>
    <lineage>
        <taxon>Bacteria</taxon>
        <taxon>Pseudomonadati</taxon>
        <taxon>Bacteroidota</taxon>
        <taxon>Bacteroidia</taxon>
        <taxon>Bacteroidales</taxon>
        <taxon>Tannerellaceae</taxon>
        <taxon>Parabacteroides</taxon>
    </lineage>
</organism>
<dbReference type="InterPro" id="IPR011990">
    <property type="entry name" value="TPR-like_helical_dom_sf"/>
</dbReference>
<keyword evidence="3" id="KW-0732">Signal</keyword>
<evidence type="ECO:0000259" key="4">
    <source>
        <dbReference type="PROSITE" id="PS51781"/>
    </source>
</evidence>
<accession>A0A355VJA8</accession>
<gene>
    <name evidence="5" type="ORF">CE91St3_15200</name>
    <name evidence="6" type="ORF">GME02_01675</name>
</gene>
<keyword evidence="2" id="KW-0812">Transmembrane</keyword>
<dbReference type="PROSITE" id="PS50005">
    <property type="entry name" value="TPR"/>
    <property type="match status" value="1"/>
</dbReference>
<dbReference type="GeneID" id="49205510"/>
<dbReference type="PROSITE" id="PS50293">
    <property type="entry name" value="TPR_REGION"/>
    <property type="match status" value="1"/>
</dbReference>